<feature type="region of interest" description="Disordered" evidence="1">
    <location>
        <begin position="23"/>
        <end position="85"/>
    </location>
</feature>
<evidence type="ECO:0000256" key="1">
    <source>
        <dbReference type="SAM" id="MobiDB-lite"/>
    </source>
</evidence>
<comment type="caution">
    <text evidence="2">The sequence shown here is derived from an EMBL/GenBank/DDBJ whole genome shotgun (WGS) entry which is preliminary data.</text>
</comment>
<dbReference type="EMBL" id="AZBU02000002">
    <property type="protein sequence ID" value="TKR93425.1"/>
    <property type="molecule type" value="Genomic_DNA"/>
</dbReference>
<sequence length="101" mass="12009">MADRTCEMVRHFFETNRSRLTQRVVQSERRQSRSATTCQGIEEKQQTAHRPSHSEETEFRRIQSETLKHTRHPSERLRKSSRTGNLLRSDQNLHCACFIRV</sequence>
<keyword evidence="3" id="KW-1185">Reference proteome</keyword>
<evidence type="ECO:0000313" key="2">
    <source>
        <dbReference type="EMBL" id="TKR93425.1"/>
    </source>
</evidence>
<proteinExistence type="predicted"/>
<protein>
    <submittedName>
        <fullName evidence="2">Uncharacterized protein</fullName>
    </submittedName>
</protein>
<feature type="compositionally biased region" description="Basic and acidic residues" evidence="1">
    <location>
        <begin position="41"/>
        <end position="78"/>
    </location>
</feature>
<reference evidence="2 3" key="1">
    <citation type="journal article" date="2015" name="Genome Biol.">
        <title>Comparative genomics of Steinernema reveals deeply conserved gene regulatory networks.</title>
        <authorList>
            <person name="Dillman A.R."/>
            <person name="Macchietto M."/>
            <person name="Porter C.F."/>
            <person name="Rogers A."/>
            <person name="Williams B."/>
            <person name="Antoshechkin I."/>
            <person name="Lee M.M."/>
            <person name="Goodwin Z."/>
            <person name="Lu X."/>
            <person name="Lewis E.E."/>
            <person name="Goodrich-Blair H."/>
            <person name="Stock S.P."/>
            <person name="Adams B.J."/>
            <person name="Sternberg P.W."/>
            <person name="Mortazavi A."/>
        </authorList>
    </citation>
    <scope>NUCLEOTIDE SEQUENCE [LARGE SCALE GENOMIC DNA]</scope>
    <source>
        <strain evidence="2 3">ALL</strain>
    </source>
</reference>
<dbReference type="AlphaFoldDB" id="A0A4V6A649"/>
<dbReference type="Proteomes" id="UP000298663">
    <property type="component" value="Unassembled WGS sequence"/>
</dbReference>
<reference evidence="2 3" key="2">
    <citation type="journal article" date="2019" name="G3 (Bethesda)">
        <title>Hybrid Assembly of the Genome of the Entomopathogenic Nematode Steinernema carpocapsae Identifies the X-Chromosome.</title>
        <authorList>
            <person name="Serra L."/>
            <person name="Macchietto M."/>
            <person name="Macias-Munoz A."/>
            <person name="McGill C.J."/>
            <person name="Rodriguez I.M."/>
            <person name="Rodriguez B."/>
            <person name="Murad R."/>
            <person name="Mortazavi A."/>
        </authorList>
    </citation>
    <scope>NUCLEOTIDE SEQUENCE [LARGE SCALE GENOMIC DNA]</scope>
    <source>
        <strain evidence="2 3">ALL</strain>
    </source>
</reference>
<gene>
    <name evidence="2" type="ORF">L596_007885</name>
</gene>
<name>A0A4V6A649_STECR</name>
<evidence type="ECO:0000313" key="3">
    <source>
        <dbReference type="Proteomes" id="UP000298663"/>
    </source>
</evidence>
<accession>A0A4V6A649</accession>
<organism evidence="2 3">
    <name type="scientific">Steinernema carpocapsae</name>
    <name type="common">Entomopathogenic nematode</name>
    <dbReference type="NCBI Taxonomy" id="34508"/>
    <lineage>
        <taxon>Eukaryota</taxon>
        <taxon>Metazoa</taxon>
        <taxon>Ecdysozoa</taxon>
        <taxon>Nematoda</taxon>
        <taxon>Chromadorea</taxon>
        <taxon>Rhabditida</taxon>
        <taxon>Tylenchina</taxon>
        <taxon>Panagrolaimomorpha</taxon>
        <taxon>Strongyloidoidea</taxon>
        <taxon>Steinernematidae</taxon>
        <taxon>Steinernema</taxon>
    </lineage>
</organism>